<dbReference type="Gene3D" id="3.90.180.10">
    <property type="entry name" value="Medium-chain alcohol dehydrogenases, catalytic domain"/>
    <property type="match status" value="1"/>
</dbReference>
<dbReference type="CDD" id="cd05284">
    <property type="entry name" value="arabinose_DH_like"/>
    <property type="match status" value="1"/>
</dbReference>
<dbReference type="KEGG" id="sace:GIY23_10725"/>
<dbReference type="GO" id="GO:0004022">
    <property type="term" value="F:alcohol dehydrogenase (NAD+) activity"/>
    <property type="evidence" value="ECO:0007669"/>
    <property type="project" value="UniProtKB-EC"/>
</dbReference>
<dbReference type="PANTHER" id="PTHR42940:SF8">
    <property type="entry name" value="VACUOLAR PROTEIN SORTING-ASSOCIATED PROTEIN 11"/>
    <property type="match status" value="1"/>
</dbReference>
<evidence type="ECO:0000256" key="9">
    <source>
        <dbReference type="RuleBase" id="RU361277"/>
    </source>
</evidence>
<sequence>MKAVRLHNYHEQPVIEEVEQPTVSGPLDVVVKIGGAGVCRTDLHVIEEQWAEKSGVQLPYTIGHENAGWVHEVGSAVTNVAVGDTVILHPTPTCELCHACRAGDDMHCADRRFPGIDSDGGMAEYLLTSARACIKLDPGTRPDDVAALADAGITAYHAVRKAAPQLPPGTVCVVNGAGGLGHIGIQTLAAMSATTSVVVDRSAEALELAGELGADHTVLADGDHVQTVLDLTGGNGAEVVLDFVAEQGAQQDAFAMTRQGGSHYVIGYGSNIDVPTIDIISTERNVIGNLVGTYNDLVELMVLAEAGKVTLHTKKYPLSKALEALADLDAGRVRGRAILVPDNA</sequence>
<dbReference type="Proteomes" id="UP000371041">
    <property type="component" value="Chromosome"/>
</dbReference>
<dbReference type="SMART" id="SM00829">
    <property type="entry name" value="PKS_ER"/>
    <property type="match status" value="1"/>
</dbReference>
<gene>
    <name evidence="11" type="ORF">GIY23_10725</name>
</gene>
<dbReference type="GO" id="GO:0008270">
    <property type="term" value="F:zinc ion binding"/>
    <property type="evidence" value="ECO:0007669"/>
    <property type="project" value="InterPro"/>
</dbReference>
<keyword evidence="12" id="KW-1185">Reference proteome</keyword>
<evidence type="ECO:0000256" key="2">
    <source>
        <dbReference type="ARBA" id="ARBA00008072"/>
    </source>
</evidence>
<evidence type="ECO:0000256" key="1">
    <source>
        <dbReference type="ARBA" id="ARBA00001947"/>
    </source>
</evidence>
<dbReference type="EC" id="1.1.1.1" evidence="3"/>
<evidence type="ECO:0000256" key="5">
    <source>
        <dbReference type="ARBA" id="ARBA00022833"/>
    </source>
</evidence>
<evidence type="ECO:0000256" key="4">
    <source>
        <dbReference type="ARBA" id="ARBA00022723"/>
    </source>
</evidence>
<dbReference type="InterPro" id="IPR011032">
    <property type="entry name" value="GroES-like_sf"/>
</dbReference>
<dbReference type="SUPFAM" id="SSF50129">
    <property type="entry name" value="GroES-like"/>
    <property type="match status" value="1"/>
</dbReference>
<proteinExistence type="inferred from homology"/>
<reference evidence="12" key="1">
    <citation type="submission" date="2019-11" db="EMBL/GenBank/DDBJ databases">
        <title>The complete genome sequence of Saccharopolyspora sp. E2A.</title>
        <authorList>
            <person name="Zhang G."/>
        </authorList>
    </citation>
    <scope>NUCLEOTIDE SEQUENCE [LARGE SCALE GENOMIC DNA]</scope>
    <source>
        <strain evidence="12">E2A</strain>
    </source>
</reference>
<keyword evidence="4 9" id="KW-0479">Metal-binding</keyword>
<dbReference type="AlphaFoldDB" id="A0A5Q3Q5N0"/>
<dbReference type="InterPro" id="IPR013154">
    <property type="entry name" value="ADH-like_N"/>
</dbReference>
<dbReference type="RefSeq" id="WP_154076524.1">
    <property type="nucleotide sequence ID" value="NZ_CP045929.1"/>
</dbReference>
<evidence type="ECO:0000313" key="11">
    <source>
        <dbReference type="EMBL" id="QGK69931.1"/>
    </source>
</evidence>
<dbReference type="PROSITE" id="PS00059">
    <property type="entry name" value="ADH_ZINC"/>
    <property type="match status" value="1"/>
</dbReference>
<evidence type="ECO:0000256" key="7">
    <source>
        <dbReference type="ARBA" id="ARBA00049164"/>
    </source>
</evidence>
<protein>
    <recommendedName>
        <fullName evidence="3">alcohol dehydrogenase</fullName>
        <ecNumber evidence="3">1.1.1.1</ecNumber>
    </recommendedName>
</protein>
<evidence type="ECO:0000256" key="6">
    <source>
        <dbReference type="ARBA" id="ARBA00023002"/>
    </source>
</evidence>
<evidence type="ECO:0000313" key="12">
    <source>
        <dbReference type="Proteomes" id="UP000371041"/>
    </source>
</evidence>
<accession>A0A5Q3Q5N0</accession>
<evidence type="ECO:0000259" key="10">
    <source>
        <dbReference type="SMART" id="SM00829"/>
    </source>
</evidence>
<organism evidence="11 12">
    <name type="scientific">Allosaccharopolyspora coralli</name>
    <dbReference type="NCBI Taxonomy" id="2665642"/>
    <lineage>
        <taxon>Bacteria</taxon>
        <taxon>Bacillati</taxon>
        <taxon>Actinomycetota</taxon>
        <taxon>Actinomycetes</taxon>
        <taxon>Pseudonocardiales</taxon>
        <taxon>Pseudonocardiaceae</taxon>
        <taxon>Allosaccharopolyspora</taxon>
    </lineage>
</organism>
<dbReference type="EMBL" id="CP045929">
    <property type="protein sequence ID" value="QGK69931.1"/>
    <property type="molecule type" value="Genomic_DNA"/>
</dbReference>
<name>A0A5Q3Q5N0_9PSEU</name>
<keyword evidence="5 9" id="KW-0862">Zinc</keyword>
<dbReference type="InterPro" id="IPR036291">
    <property type="entry name" value="NAD(P)-bd_dom_sf"/>
</dbReference>
<comment type="similarity">
    <text evidence="2 9">Belongs to the zinc-containing alcohol dehydrogenase family.</text>
</comment>
<dbReference type="InterPro" id="IPR002328">
    <property type="entry name" value="ADH_Zn_CS"/>
</dbReference>
<dbReference type="InterPro" id="IPR013149">
    <property type="entry name" value="ADH-like_C"/>
</dbReference>
<dbReference type="InterPro" id="IPR020843">
    <property type="entry name" value="ER"/>
</dbReference>
<keyword evidence="6" id="KW-0560">Oxidoreductase</keyword>
<dbReference type="SUPFAM" id="SSF51735">
    <property type="entry name" value="NAD(P)-binding Rossmann-fold domains"/>
    <property type="match status" value="1"/>
</dbReference>
<comment type="catalytic activity">
    <reaction evidence="7">
        <text>a secondary alcohol + NAD(+) = a ketone + NADH + H(+)</text>
        <dbReference type="Rhea" id="RHEA:10740"/>
        <dbReference type="ChEBI" id="CHEBI:15378"/>
        <dbReference type="ChEBI" id="CHEBI:17087"/>
        <dbReference type="ChEBI" id="CHEBI:35681"/>
        <dbReference type="ChEBI" id="CHEBI:57540"/>
        <dbReference type="ChEBI" id="CHEBI:57945"/>
        <dbReference type="EC" id="1.1.1.1"/>
    </reaction>
</comment>
<feature type="domain" description="Enoyl reductase (ER)" evidence="10">
    <location>
        <begin position="8"/>
        <end position="339"/>
    </location>
</feature>
<dbReference type="Pfam" id="PF08240">
    <property type="entry name" value="ADH_N"/>
    <property type="match status" value="1"/>
</dbReference>
<dbReference type="Pfam" id="PF00107">
    <property type="entry name" value="ADH_zinc_N"/>
    <property type="match status" value="1"/>
</dbReference>
<dbReference type="PANTHER" id="PTHR42940">
    <property type="entry name" value="ALCOHOL DEHYDROGENASE 1-RELATED"/>
    <property type="match status" value="1"/>
</dbReference>
<evidence type="ECO:0000256" key="8">
    <source>
        <dbReference type="ARBA" id="ARBA00049243"/>
    </source>
</evidence>
<comment type="cofactor">
    <cofactor evidence="1 9">
        <name>Zn(2+)</name>
        <dbReference type="ChEBI" id="CHEBI:29105"/>
    </cofactor>
</comment>
<comment type="catalytic activity">
    <reaction evidence="8">
        <text>a primary alcohol + NAD(+) = an aldehyde + NADH + H(+)</text>
        <dbReference type="Rhea" id="RHEA:10736"/>
        <dbReference type="ChEBI" id="CHEBI:15378"/>
        <dbReference type="ChEBI" id="CHEBI:15734"/>
        <dbReference type="ChEBI" id="CHEBI:17478"/>
        <dbReference type="ChEBI" id="CHEBI:57540"/>
        <dbReference type="ChEBI" id="CHEBI:57945"/>
        <dbReference type="EC" id="1.1.1.1"/>
    </reaction>
</comment>
<evidence type="ECO:0000256" key="3">
    <source>
        <dbReference type="ARBA" id="ARBA00013190"/>
    </source>
</evidence>
<dbReference type="Gene3D" id="3.40.50.720">
    <property type="entry name" value="NAD(P)-binding Rossmann-like Domain"/>
    <property type="match status" value="1"/>
</dbReference>